<dbReference type="OrthoDB" id="4478809at2"/>
<feature type="transmembrane region" description="Helical" evidence="1">
    <location>
        <begin position="64"/>
        <end position="91"/>
    </location>
</feature>
<keyword evidence="1" id="KW-0472">Membrane</keyword>
<dbReference type="Proteomes" id="UP000093943">
    <property type="component" value="Unassembled WGS sequence"/>
</dbReference>
<protein>
    <recommendedName>
        <fullName evidence="4">Transmembrane protein</fullName>
    </recommendedName>
</protein>
<feature type="transmembrane region" description="Helical" evidence="1">
    <location>
        <begin position="15"/>
        <end position="34"/>
    </location>
</feature>
<evidence type="ECO:0000313" key="2">
    <source>
        <dbReference type="EMBL" id="OBI25737.1"/>
    </source>
</evidence>
<accession>A0A1A2P1C8</accession>
<evidence type="ECO:0000256" key="1">
    <source>
        <dbReference type="SAM" id="Phobius"/>
    </source>
</evidence>
<evidence type="ECO:0000313" key="3">
    <source>
        <dbReference type="Proteomes" id="UP000093943"/>
    </source>
</evidence>
<feature type="transmembrane region" description="Helical" evidence="1">
    <location>
        <begin position="41"/>
        <end position="58"/>
    </location>
</feature>
<dbReference type="AlphaFoldDB" id="A0A1A2P1C8"/>
<keyword evidence="1" id="KW-1133">Transmembrane helix</keyword>
<proteinExistence type="predicted"/>
<dbReference type="EMBL" id="LZKG01000146">
    <property type="protein sequence ID" value="OBI25737.1"/>
    <property type="molecule type" value="Genomic_DNA"/>
</dbReference>
<sequence length="115" mass="12393">MSAAVASLFSNDQQLFYSIVAMNALFSSMAWCAAKPDRWSILAVLVFALIWPLADAALEGDVLLAISSTTGITMSNLLSCVAVVLALGQAIRIRRVARRDRSATEQAAAPRLPRR</sequence>
<comment type="caution">
    <text evidence="2">The sequence shown here is derived from an EMBL/GenBank/DDBJ whole genome shotgun (WGS) entry which is preliminary data.</text>
</comment>
<gene>
    <name evidence="2" type="ORF">A5710_08630</name>
</gene>
<name>A0A1A2P1C8_MYCSD</name>
<reference evidence="3" key="1">
    <citation type="submission" date="2016-06" db="EMBL/GenBank/DDBJ databases">
        <authorList>
            <person name="Sutton G."/>
            <person name="Brinkac L."/>
            <person name="Sanka R."/>
            <person name="Adams M."/>
            <person name="Lau E."/>
            <person name="Sam S."/>
            <person name="Sreng N."/>
            <person name="Him V."/>
            <person name="Kerleguer A."/>
            <person name="Cheng S."/>
        </authorList>
    </citation>
    <scope>NUCLEOTIDE SEQUENCE [LARGE SCALE GENOMIC DNA]</scope>
    <source>
        <strain evidence="3">E1876</strain>
    </source>
</reference>
<keyword evidence="1" id="KW-0812">Transmembrane</keyword>
<evidence type="ECO:0008006" key="4">
    <source>
        <dbReference type="Google" id="ProtNLM"/>
    </source>
</evidence>
<dbReference type="RefSeq" id="WP_064920068.1">
    <property type="nucleotide sequence ID" value="NZ_LZJK01000020.1"/>
</dbReference>
<organism evidence="2 3">
    <name type="scientific">Mycolicibacter sinensis (strain JDM601)</name>
    <name type="common">Mycobacterium sinense</name>
    <dbReference type="NCBI Taxonomy" id="875328"/>
    <lineage>
        <taxon>Bacteria</taxon>
        <taxon>Bacillati</taxon>
        <taxon>Actinomycetota</taxon>
        <taxon>Actinomycetes</taxon>
        <taxon>Mycobacteriales</taxon>
        <taxon>Mycobacteriaceae</taxon>
        <taxon>Mycolicibacter</taxon>
    </lineage>
</organism>